<evidence type="ECO:0000313" key="2">
    <source>
        <dbReference type="Proteomes" id="UP001215143"/>
    </source>
</evidence>
<dbReference type="RefSeq" id="WP_274273248.1">
    <property type="nucleotide sequence ID" value="NZ_CP117834.1"/>
</dbReference>
<dbReference type="InterPro" id="IPR031681">
    <property type="entry name" value="YwqH-like"/>
</dbReference>
<keyword evidence="2" id="KW-1185">Reference proteome</keyword>
<proteinExistence type="predicted"/>
<dbReference type="Proteomes" id="UP001215143">
    <property type="component" value="Chromosome"/>
</dbReference>
<gene>
    <name evidence="1" type="ORF">PQ477_06970</name>
</gene>
<sequence>MSERSVLENEISFLRNQVNTYSDEITRLKKCKQKFSDLVGELEGAKQTYLQPELSKPYWSGQTAHRFEEKRQTNVVDKIDSTCIAQVEKMVQSVDSAIQAKQGAIDLNEMLLSSKLSALRTLD</sequence>
<reference evidence="1 2" key="1">
    <citation type="submission" date="2023-02" db="EMBL/GenBank/DDBJ databases">
        <authorList>
            <person name="Liu G."/>
        </authorList>
    </citation>
    <scope>NUCLEOTIDE SEQUENCE [LARGE SCALE GENOMIC DNA]</scope>
    <source>
        <strain evidence="1 2">DSM 23008</strain>
    </source>
</reference>
<organism evidence="1 2">
    <name type="scientific">Shouchella hunanensis</name>
    <dbReference type="NCBI Taxonomy" id="766894"/>
    <lineage>
        <taxon>Bacteria</taxon>
        <taxon>Bacillati</taxon>
        <taxon>Bacillota</taxon>
        <taxon>Bacilli</taxon>
        <taxon>Bacillales</taxon>
        <taxon>Bacillaceae</taxon>
        <taxon>Shouchella</taxon>
    </lineage>
</organism>
<protein>
    <submittedName>
        <fullName evidence="1">DUF5082 family protein</fullName>
    </submittedName>
</protein>
<accession>A0ABY7WC48</accession>
<evidence type="ECO:0000313" key="1">
    <source>
        <dbReference type="EMBL" id="WDF05203.1"/>
    </source>
</evidence>
<dbReference type="Pfam" id="PF16888">
    <property type="entry name" value="YwqH-like"/>
    <property type="match status" value="1"/>
</dbReference>
<name>A0ABY7WC48_9BACI</name>
<dbReference type="EMBL" id="CP117834">
    <property type="protein sequence ID" value="WDF05203.1"/>
    <property type="molecule type" value="Genomic_DNA"/>
</dbReference>